<dbReference type="AlphaFoldDB" id="A0A4Z2GSX0"/>
<gene>
    <name evidence="2" type="ORF">EYF80_033882</name>
</gene>
<evidence type="ECO:0000313" key="2">
    <source>
        <dbReference type="EMBL" id="TNN55883.1"/>
    </source>
</evidence>
<organism evidence="2 3">
    <name type="scientific">Liparis tanakae</name>
    <name type="common">Tanaka's snailfish</name>
    <dbReference type="NCBI Taxonomy" id="230148"/>
    <lineage>
        <taxon>Eukaryota</taxon>
        <taxon>Metazoa</taxon>
        <taxon>Chordata</taxon>
        <taxon>Craniata</taxon>
        <taxon>Vertebrata</taxon>
        <taxon>Euteleostomi</taxon>
        <taxon>Actinopterygii</taxon>
        <taxon>Neopterygii</taxon>
        <taxon>Teleostei</taxon>
        <taxon>Neoteleostei</taxon>
        <taxon>Acanthomorphata</taxon>
        <taxon>Eupercaria</taxon>
        <taxon>Perciformes</taxon>
        <taxon>Cottioidei</taxon>
        <taxon>Cottales</taxon>
        <taxon>Liparidae</taxon>
        <taxon>Liparis</taxon>
    </lineage>
</organism>
<dbReference type="EMBL" id="SRLO01000443">
    <property type="protein sequence ID" value="TNN55883.1"/>
    <property type="molecule type" value="Genomic_DNA"/>
</dbReference>
<evidence type="ECO:0000256" key="1">
    <source>
        <dbReference type="SAM" id="MobiDB-lite"/>
    </source>
</evidence>
<comment type="caution">
    <text evidence="2">The sequence shown here is derived from an EMBL/GenBank/DDBJ whole genome shotgun (WGS) entry which is preliminary data.</text>
</comment>
<sequence>MAMRPLLSASVHKHRLQEDGGPTRGEGRAKTRVSAHRDGLTVRVKSGLELFSVQRCACHAPAITHKDAEIKILGAVLPVG</sequence>
<evidence type="ECO:0000313" key="3">
    <source>
        <dbReference type="Proteomes" id="UP000314294"/>
    </source>
</evidence>
<proteinExistence type="predicted"/>
<reference evidence="2 3" key="1">
    <citation type="submission" date="2019-03" db="EMBL/GenBank/DDBJ databases">
        <title>First draft genome of Liparis tanakae, snailfish: a comprehensive survey of snailfish specific genes.</title>
        <authorList>
            <person name="Kim W."/>
            <person name="Song I."/>
            <person name="Jeong J.-H."/>
            <person name="Kim D."/>
            <person name="Kim S."/>
            <person name="Ryu S."/>
            <person name="Song J.Y."/>
            <person name="Lee S.K."/>
        </authorList>
    </citation>
    <scope>NUCLEOTIDE SEQUENCE [LARGE SCALE GENOMIC DNA]</scope>
    <source>
        <tissue evidence="2">Muscle</tissue>
    </source>
</reference>
<dbReference type="Proteomes" id="UP000314294">
    <property type="component" value="Unassembled WGS sequence"/>
</dbReference>
<protein>
    <submittedName>
        <fullName evidence="2">Uncharacterized protein</fullName>
    </submittedName>
</protein>
<accession>A0A4Z2GSX0</accession>
<keyword evidence="3" id="KW-1185">Reference proteome</keyword>
<feature type="compositionally biased region" description="Basic and acidic residues" evidence="1">
    <location>
        <begin position="25"/>
        <end position="36"/>
    </location>
</feature>
<feature type="region of interest" description="Disordered" evidence="1">
    <location>
        <begin position="1"/>
        <end position="36"/>
    </location>
</feature>
<name>A0A4Z2GSX0_9TELE</name>